<sequence length="252" mass="28901">MIQEDTHLKGTFTDEQQEVFYQESLLGLLEKMPFKLVVFLCFWAAVANADLKELKLEADKPLERVALSHEATIRCCYNWSEKPHVTWIINIQNTNGTTMPSIVNQFQDVMEQKDRVKCHLLVLKSVRLNDTGLYQCKLSHDTLHIFTHGTFLQVYKPLQKTLNLSESVKNSIITAEGVLLLMCVLIPGTMILCKSKRLNELERKKGQEEENIYEGLNLDDCNSAYHQIQRSSQQGPYQDVAICGEDIQLEKP</sequence>
<dbReference type="CDD" id="cd00096">
    <property type="entry name" value="Ig"/>
    <property type="match status" value="1"/>
</dbReference>
<proteinExistence type="predicted"/>
<feature type="domain" description="Ig-like" evidence="2">
    <location>
        <begin position="33"/>
        <end position="140"/>
    </location>
</feature>
<dbReference type="PANTHER" id="PTHR14334">
    <property type="entry name" value="B-CELL ANTIGEN RECEPTOR COMPLEX-ASSOCIATED PROTEIN"/>
    <property type="match status" value="1"/>
</dbReference>
<dbReference type="InParanoid" id="A0A672SF23"/>
<dbReference type="PROSITE" id="PS50835">
    <property type="entry name" value="IG_LIKE"/>
    <property type="match status" value="1"/>
</dbReference>
<dbReference type="SMART" id="SM00409">
    <property type="entry name" value="IG"/>
    <property type="match status" value="1"/>
</dbReference>
<dbReference type="GO" id="GO:0009897">
    <property type="term" value="C:external side of plasma membrane"/>
    <property type="evidence" value="ECO:0007669"/>
    <property type="project" value="TreeGrafter"/>
</dbReference>
<dbReference type="PANTHER" id="PTHR14334:SF1">
    <property type="entry name" value="B-CELL ANTIGEN RECEPTOR COMPLEX-ASSOCIATED PROTEIN ALPHA CHAIN"/>
    <property type="match status" value="1"/>
</dbReference>
<dbReference type="OMA" id="ADLKCCY"/>
<reference evidence="3" key="1">
    <citation type="submission" date="2025-08" db="UniProtKB">
        <authorList>
            <consortium name="Ensembl"/>
        </authorList>
    </citation>
    <scope>IDENTIFICATION</scope>
</reference>
<dbReference type="SUPFAM" id="SSF48726">
    <property type="entry name" value="Immunoglobulin"/>
    <property type="match status" value="1"/>
</dbReference>
<dbReference type="Ensembl" id="ENSSGRT00000106903.1">
    <property type="protein sequence ID" value="ENSSGRP00000100516.1"/>
    <property type="gene ID" value="ENSSGRG00000050042.1"/>
</dbReference>
<dbReference type="AlphaFoldDB" id="A0A672SF23"/>
<dbReference type="Gene3D" id="2.60.40.10">
    <property type="entry name" value="Immunoglobulins"/>
    <property type="match status" value="1"/>
</dbReference>
<dbReference type="Proteomes" id="UP000472262">
    <property type="component" value="Unassembled WGS sequence"/>
</dbReference>
<dbReference type="GO" id="GO:0030183">
    <property type="term" value="P:B cell differentiation"/>
    <property type="evidence" value="ECO:0007669"/>
    <property type="project" value="TreeGrafter"/>
</dbReference>
<gene>
    <name evidence="3" type="primary">cd79a</name>
</gene>
<dbReference type="InterPro" id="IPR003599">
    <property type="entry name" value="Ig_sub"/>
</dbReference>
<evidence type="ECO:0000256" key="1">
    <source>
        <dbReference type="ARBA" id="ARBA00023319"/>
    </source>
</evidence>
<dbReference type="InterPro" id="IPR036179">
    <property type="entry name" value="Ig-like_dom_sf"/>
</dbReference>
<dbReference type="GO" id="GO:0050853">
    <property type="term" value="P:B cell receptor signaling pathway"/>
    <property type="evidence" value="ECO:0007669"/>
    <property type="project" value="TreeGrafter"/>
</dbReference>
<evidence type="ECO:0000313" key="4">
    <source>
        <dbReference type="Proteomes" id="UP000472262"/>
    </source>
</evidence>
<keyword evidence="1" id="KW-0393">Immunoglobulin domain</keyword>
<reference evidence="3" key="2">
    <citation type="submission" date="2025-09" db="UniProtKB">
        <authorList>
            <consortium name="Ensembl"/>
        </authorList>
    </citation>
    <scope>IDENTIFICATION</scope>
</reference>
<dbReference type="GO" id="GO:0019815">
    <property type="term" value="C:B cell receptor complex"/>
    <property type="evidence" value="ECO:0007669"/>
    <property type="project" value="TreeGrafter"/>
</dbReference>
<evidence type="ECO:0000259" key="2">
    <source>
        <dbReference type="PROSITE" id="PS50835"/>
    </source>
</evidence>
<accession>A0A672SF23</accession>
<dbReference type="InterPro" id="IPR013106">
    <property type="entry name" value="Ig_V-set"/>
</dbReference>
<evidence type="ECO:0000313" key="3">
    <source>
        <dbReference type="Ensembl" id="ENSSGRP00000100516.1"/>
    </source>
</evidence>
<dbReference type="Pfam" id="PF07686">
    <property type="entry name" value="V-set"/>
    <property type="match status" value="1"/>
</dbReference>
<keyword evidence="4" id="KW-1185">Reference proteome</keyword>
<dbReference type="InterPro" id="IPR013783">
    <property type="entry name" value="Ig-like_fold"/>
</dbReference>
<dbReference type="InterPro" id="IPR007110">
    <property type="entry name" value="Ig-like_dom"/>
</dbReference>
<protein>
    <recommendedName>
        <fullName evidence="2">Ig-like domain-containing protein</fullName>
    </recommendedName>
</protein>
<name>A0A672SF23_SINGR</name>
<organism evidence="3 4">
    <name type="scientific">Sinocyclocheilus grahami</name>
    <name type="common">Dianchi golden-line fish</name>
    <name type="synonym">Barbus grahami</name>
    <dbReference type="NCBI Taxonomy" id="75366"/>
    <lineage>
        <taxon>Eukaryota</taxon>
        <taxon>Metazoa</taxon>
        <taxon>Chordata</taxon>
        <taxon>Craniata</taxon>
        <taxon>Vertebrata</taxon>
        <taxon>Euteleostomi</taxon>
        <taxon>Actinopterygii</taxon>
        <taxon>Neopterygii</taxon>
        <taxon>Teleostei</taxon>
        <taxon>Ostariophysi</taxon>
        <taxon>Cypriniformes</taxon>
        <taxon>Cyprinidae</taxon>
        <taxon>Cyprininae</taxon>
        <taxon>Sinocyclocheilus</taxon>
    </lineage>
</organism>